<dbReference type="InterPro" id="IPR006683">
    <property type="entry name" value="Thioestr_dom"/>
</dbReference>
<evidence type="ECO:0000313" key="4">
    <source>
        <dbReference type="EMBL" id="GIL38276.1"/>
    </source>
</evidence>
<accession>A0A8S8XAU1</accession>
<keyword evidence="5" id="KW-1185">Reference proteome</keyword>
<comment type="caution">
    <text evidence="4">The sequence shown here is derived from an EMBL/GenBank/DDBJ whole genome shotgun (WGS) entry which is preliminary data.</text>
</comment>
<dbReference type="FunFam" id="3.10.129.10:FF:000022">
    <property type="entry name" value="Phenylacetic acid degradation protein"/>
    <property type="match status" value="1"/>
</dbReference>
<name>A0A8S8XAU1_9PROT</name>
<dbReference type="NCBIfam" id="TIGR02286">
    <property type="entry name" value="PaaD"/>
    <property type="match status" value="1"/>
</dbReference>
<dbReference type="NCBIfam" id="TIGR00369">
    <property type="entry name" value="unchar_dom_1"/>
    <property type="match status" value="1"/>
</dbReference>
<dbReference type="EMBL" id="BOPV01000001">
    <property type="protein sequence ID" value="GIL38276.1"/>
    <property type="molecule type" value="Genomic_DNA"/>
</dbReference>
<dbReference type="Gene3D" id="3.10.129.10">
    <property type="entry name" value="Hotdog Thioesterase"/>
    <property type="match status" value="1"/>
</dbReference>
<dbReference type="CDD" id="cd03443">
    <property type="entry name" value="PaaI_thioesterase"/>
    <property type="match status" value="1"/>
</dbReference>
<dbReference type="PANTHER" id="PTHR42856">
    <property type="entry name" value="ACYL-COENZYME A THIOESTERASE PAAI"/>
    <property type="match status" value="1"/>
</dbReference>
<evidence type="ECO:0000259" key="3">
    <source>
        <dbReference type="Pfam" id="PF03061"/>
    </source>
</evidence>
<evidence type="ECO:0000256" key="2">
    <source>
        <dbReference type="ARBA" id="ARBA00022801"/>
    </source>
</evidence>
<evidence type="ECO:0000256" key="1">
    <source>
        <dbReference type="ARBA" id="ARBA00008324"/>
    </source>
</evidence>
<organism evidence="4 5">
    <name type="scientific">Roseiterribacter gracilis</name>
    <dbReference type="NCBI Taxonomy" id="2812848"/>
    <lineage>
        <taxon>Bacteria</taxon>
        <taxon>Pseudomonadati</taxon>
        <taxon>Pseudomonadota</taxon>
        <taxon>Alphaproteobacteria</taxon>
        <taxon>Rhodospirillales</taxon>
        <taxon>Roseiterribacteraceae</taxon>
        <taxon>Roseiterribacter</taxon>
    </lineage>
</organism>
<dbReference type="AlphaFoldDB" id="A0A8S8XAU1"/>
<dbReference type="Pfam" id="PF03061">
    <property type="entry name" value="4HBT"/>
    <property type="match status" value="1"/>
</dbReference>
<dbReference type="InterPro" id="IPR029069">
    <property type="entry name" value="HotDog_dom_sf"/>
</dbReference>
<protein>
    <submittedName>
        <fullName evidence="4">Phenylacetic acid degradation protein PaaD</fullName>
    </submittedName>
</protein>
<dbReference type="RefSeq" id="WP_420241248.1">
    <property type="nucleotide sequence ID" value="NZ_BOPV01000001.1"/>
</dbReference>
<dbReference type="GO" id="GO:0016289">
    <property type="term" value="F:acyl-CoA hydrolase activity"/>
    <property type="evidence" value="ECO:0007669"/>
    <property type="project" value="TreeGrafter"/>
</dbReference>
<feature type="domain" description="Thioesterase" evidence="3">
    <location>
        <begin position="52"/>
        <end position="120"/>
    </location>
</feature>
<dbReference type="InterPro" id="IPR003736">
    <property type="entry name" value="PAAI_dom"/>
</dbReference>
<dbReference type="Proteomes" id="UP000681075">
    <property type="component" value="Unassembled WGS sequence"/>
</dbReference>
<reference evidence="4" key="1">
    <citation type="submission" date="2021-02" db="EMBL/GenBank/DDBJ databases">
        <title>Genome sequence of Rhodospirillales sp. strain TMPK1 isolated from soil.</title>
        <authorList>
            <person name="Nakai R."/>
            <person name="Kusada H."/>
            <person name="Tamaki H."/>
        </authorList>
    </citation>
    <scope>NUCLEOTIDE SEQUENCE</scope>
    <source>
        <strain evidence="4">TMPK1</strain>
    </source>
</reference>
<dbReference type="InterPro" id="IPR052723">
    <property type="entry name" value="Acyl-CoA_thioesterase_PaaI"/>
</dbReference>
<sequence length="144" mass="15491">MDPQELAERVSAKMGGGDAAASLLGIRLEEVRPGYARMRMLVTPDHANGHAMCHGGMIFALADTAFAHACNSRNVATVAAGADISFLSPAKVGEELEAIAIERALGGRTGLYDIEIIETESRRRVALFRGRSHALHRQVLSEHE</sequence>
<gene>
    <name evidence="4" type="primary">paaI</name>
    <name evidence="4" type="ORF">TMPK1_05130</name>
</gene>
<dbReference type="InterPro" id="IPR011973">
    <property type="entry name" value="PaaD"/>
</dbReference>
<comment type="similarity">
    <text evidence="1">Belongs to the thioesterase PaaI family.</text>
</comment>
<dbReference type="PANTHER" id="PTHR42856:SF1">
    <property type="entry name" value="ACYL-COENZYME A THIOESTERASE PAAI"/>
    <property type="match status" value="1"/>
</dbReference>
<keyword evidence="2" id="KW-0378">Hydrolase</keyword>
<evidence type="ECO:0000313" key="5">
    <source>
        <dbReference type="Proteomes" id="UP000681075"/>
    </source>
</evidence>
<dbReference type="SUPFAM" id="SSF54637">
    <property type="entry name" value="Thioesterase/thiol ester dehydrase-isomerase"/>
    <property type="match status" value="1"/>
</dbReference>
<proteinExistence type="inferred from homology"/>